<dbReference type="Pfam" id="PF11608">
    <property type="entry name" value="RRM_MARF1"/>
    <property type="match status" value="1"/>
</dbReference>
<dbReference type="CDD" id="cd12255">
    <property type="entry name" value="RRM1_LKAP"/>
    <property type="match status" value="1"/>
</dbReference>
<dbReference type="jPOST" id="A0A2R8VH96"/>
<dbReference type="SMR" id="A0A2R8VH96"/>
<dbReference type="InterPro" id="IPR035979">
    <property type="entry name" value="RBD_domain_sf"/>
</dbReference>
<keyword evidence="1" id="KW-0677">Repeat</keyword>
<proteinExistence type="evidence at protein level"/>
<dbReference type="AlphaFoldDB" id="A0A2R8VH96"/>
<evidence type="ECO:0007829" key="9">
    <source>
        <dbReference type="PeptideAtlas" id="A0A2R8VH96"/>
    </source>
</evidence>
<evidence type="ECO:0007829" key="10">
    <source>
        <dbReference type="ProteomicsDB" id="A0A2R8VH96"/>
    </source>
</evidence>
<dbReference type="Bgee" id="ENSMUSG00000060657">
    <property type="expression patterns" value="Expressed in dorsal pancreas and 229 other cell types or tissues"/>
</dbReference>
<evidence type="ECO:0007829" key="11">
    <source>
        <dbReference type="PubMed" id="17947660"/>
    </source>
</evidence>
<reference evidence="6 8" key="3">
    <citation type="journal article" date="2011" name="PLoS Biol.">
        <title>Modernizing reference genome assemblies.</title>
        <authorList>
            <person name="Church D.M."/>
            <person name="Schneider V.A."/>
            <person name="Graves T."/>
            <person name="Auger K."/>
            <person name="Cunningham F."/>
            <person name="Bouk N."/>
            <person name="Chen H.C."/>
            <person name="Agarwala R."/>
            <person name="McLaren W.M."/>
            <person name="Ritchie G.R."/>
            <person name="Albracht D."/>
            <person name="Kremitzki M."/>
            <person name="Rock S."/>
            <person name="Kotkiewicz H."/>
            <person name="Kremitzki C."/>
            <person name="Wollam A."/>
            <person name="Trani L."/>
            <person name="Fulton L."/>
            <person name="Fulton R."/>
            <person name="Matthews L."/>
            <person name="Whitehead S."/>
            <person name="Chow W."/>
            <person name="Torrance J."/>
            <person name="Dunn M."/>
            <person name="Harden G."/>
            <person name="Threadgold G."/>
            <person name="Wood J."/>
            <person name="Collins J."/>
            <person name="Heath P."/>
            <person name="Griffiths G."/>
            <person name="Pelan S."/>
            <person name="Grafham D."/>
            <person name="Eichler E.E."/>
            <person name="Weinstock G."/>
            <person name="Mardis E.R."/>
            <person name="Wilson R.K."/>
            <person name="Howe K."/>
            <person name="Flicek P."/>
            <person name="Hubbard T."/>
        </authorList>
    </citation>
    <scope>NUCLEOTIDE SEQUENCE [LARGE SCALE GENOMIC DNA]</scope>
    <source>
        <strain evidence="6 8">C57BL/6J</strain>
    </source>
</reference>
<dbReference type="FunFam" id="3.40.50.1010:FF:000008">
    <property type="entry name" value="Meiosis regulator and mRNA stability factor 1"/>
    <property type="match status" value="1"/>
</dbReference>
<dbReference type="InterPro" id="IPR021139">
    <property type="entry name" value="NYN"/>
</dbReference>
<dbReference type="GeneTree" id="ENSGT00390000002393"/>
<evidence type="ECO:0000256" key="1">
    <source>
        <dbReference type="ARBA" id="ARBA00022737"/>
    </source>
</evidence>
<dbReference type="VEuPathDB" id="HostDB:ENSMUSG00000060657"/>
<keyword evidence="9 10" id="KW-1267">Proteomics identification</keyword>
<evidence type="ECO:0000256" key="2">
    <source>
        <dbReference type="ARBA" id="ARBA00022884"/>
    </source>
</evidence>
<reference evidence="6" key="4">
    <citation type="submission" date="2025-08" db="UniProtKB">
        <authorList>
            <consortium name="Ensembl"/>
        </authorList>
    </citation>
    <scope>IDENTIFICATION</scope>
    <source>
        <strain evidence="6">C57BL/6J</strain>
    </source>
</reference>
<keyword evidence="2" id="KW-0694">RNA-binding</keyword>
<dbReference type="Pfam" id="PF01936">
    <property type="entry name" value="NYN"/>
    <property type="match status" value="1"/>
</dbReference>
<protein>
    <submittedName>
        <fullName evidence="6">Meiosis regulator and mRNA stability 1</fullName>
    </submittedName>
</protein>
<dbReference type="CDD" id="cd10910">
    <property type="entry name" value="PIN_limkain_b1_N_like"/>
    <property type="match status" value="1"/>
</dbReference>
<dbReference type="Gene3D" id="3.40.50.1010">
    <property type="entry name" value="5'-nuclease"/>
    <property type="match status" value="1"/>
</dbReference>
<reference evidence="6" key="5">
    <citation type="submission" date="2025-09" db="UniProtKB">
        <authorList>
            <consortium name="Ensembl"/>
        </authorList>
    </citation>
    <scope>IDENTIFICATION</scope>
    <source>
        <strain evidence="6">C57BL/6J</strain>
    </source>
</reference>
<evidence type="ECO:0000259" key="4">
    <source>
        <dbReference type="Pfam" id="PF01936"/>
    </source>
</evidence>
<feature type="compositionally biased region" description="Basic and acidic residues" evidence="3">
    <location>
        <begin position="475"/>
        <end position="488"/>
    </location>
</feature>
<reference evidence="11" key="1">
    <citation type="journal article" date="2007" name="J. Immunol.">
        <title>Quantitative time-resolved phosphoproteomic analysis of mast cell signaling.</title>
        <authorList>
            <person name="Cao L."/>
            <person name="Yu K."/>
            <person name="Banh C."/>
            <person name="Nguyen V."/>
            <person name="Ritz A."/>
            <person name="Raphael B.J."/>
            <person name="Kawakami Y."/>
            <person name="Kawakami T."/>
            <person name="Salomon A.R."/>
        </authorList>
    </citation>
    <scope>IDENTIFICATION BY MASS SPECTROMETRY [LARGE SCALE ANALYSIS]</scope>
</reference>
<evidence type="ECO:0000313" key="6">
    <source>
        <dbReference type="Ensembl" id="ENSMUSP00000154869.2"/>
    </source>
</evidence>
<gene>
    <name evidence="6 7" type="primary">Marf1</name>
</gene>
<dbReference type="Ensembl" id="ENSMUST00000229614.2">
    <property type="protein sequence ID" value="ENSMUSP00000154869.2"/>
    <property type="gene ID" value="ENSMUSG00000060657.9"/>
</dbReference>
<accession>A0A2R8VH96</accession>
<reference evidence="6 8" key="2">
    <citation type="journal article" date="2009" name="PLoS Biol.">
        <title>Lineage-specific biology revealed by a finished genome assembly of the mouse.</title>
        <authorList>
            <consortium name="Mouse Genome Sequencing Consortium"/>
            <person name="Church D.M."/>
            <person name="Goodstadt L."/>
            <person name="Hillier L.W."/>
            <person name="Zody M.C."/>
            <person name="Goldstein S."/>
            <person name="She X."/>
            <person name="Bult C.J."/>
            <person name="Agarwala R."/>
            <person name="Cherry J.L."/>
            <person name="DiCuccio M."/>
            <person name="Hlavina W."/>
            <person name="Kapustin Y."/>
            <person name="Meric P."/>
            <person name="Maglott D."/>
            <person name="Birtle Z."/>
            <person name="Marques A.C."/>
            <person name="Graves T."/>
            <person name="Zhou S."/>
            <person name="Teague B."/>
            <person name="Potamousis K."/>
            <person name="Churas C."/>
            <person name="Place M."/>
            <person name="Herschleb J."/>
            <person name="Runnheim R."/>
            <person name="Forrest D."/>
            <person name="Amos-Landgraf J."/>
            <person name="Schwartz D.C."/>
            <person name="Cheng Z."/>
            <person name="Lindblad-Toh K."/>
            <person name="Eichler E.E."/>
            <person name="Ponting C.P."/>
        </authorList>
    </citation>
    <scope>NUCLEOTIDE SEQUENCE [LARGE SCALE GENOMIC DNA]</scope>
    <source>
        <strain evidence="6 8">C57BL/6J</strain>
    </source>
</reference>
<dbReference type="PANTHER" id="PTHR14379">
    <property type="entry name" value="LIMKAIN B LKAP"/>
    <property type="match status" value="1"/>
</dbReference>
<feature type="region of interest" description="Disordered" evidence="3">
    <location>
        <begin position="475"/>
        <end position="543"/>
    </location>
</feature>
<dbReference type="InterPro" id="IPR024768">
    <property type="entry name" value="Marf1"/>
</dbReference>
<dbReference type="MGI" id="MGI:2444505">
    <property type="gene designation" value="Marf1"/>
</dbReference>
<evidence type="ECO:0000256" key="3">
    <source>
        <dbReference type="SAM" id="MobiDB-lite"/>
    </source>
</evidence>
<dbReference type="GO" id="GO:0004540">
    <property type="term" value="F:RNA nuclease activity"/>
    <property type="evidence" value="ECO:0007669"/>
    <property type="project" value="InterPro"/>
</dbReference>
<dbReference type="AGR" id="MGI:2444505"/>
<dbReference type="GO" id="GO:0003723">
    <property type="term" value="F:RNA binding"/>
    <property type="evidence" value="ECO:0007669"/>
    <property type="project" value="UniProtKB-KW"/>
</dbReference>
<dbReference type="ExpressionAtlas" id="A0A2R8VH96">
    <property type="expression patterns" value="baseline and differential"/>
</dbReference>
<name>A0A2R8VH96_MOUSE</name>
<evidence type="ECO:0000259" key="5">
    <source>
        <dbReference type="Pfam" id="PF11608"/>
    </source>
</evidence>
<feature type="domain" description="MARF1 RNA recognition motif 1" evidence="5">
    <location>
        <begin position="331"/>
        <end position="407"/>
    </location>
</feature>
<dbReference type="InterPro" id="IPR012677">
    <property type="entry name" value="Nucleotide-bd_a/b_plait_sf"/>
</dbReference>
<dbReference type="Proteomes" id="UP000000589">
    <property type="component" value="Chromosome 16"/>
</dbReference>
<evidence type="ECO:0000313" key="8">
    <source>
        <dbReference type="Proteomes" id="UP000000589"/>
    </source>
</evidence>
<dbReference type="GO" id="GO:0010468">
    <property type="term" value="P:regulation of gene expression"/>
    <property type="evidence" value="ECO:0007669"/>
    <property type="project" value="InterPro"/>
</dbReference>
<dbReference type="SUPFAM" id="SSF54928">
    <property type="entry name" value="RNA-binding domain, RBD"/>
    <property type="match status" value="1"/>
</dbReference>
<dbReference type="GO" id="GO:0005777">
    <property type="term" value="C:peroxisome"/>
    <property type="evidence" value="ECO:0007669"/>
    <property type="project" value="InterPro"/>
</dbReference>
<feature type="domain" description="NYN" evidence="4">
    <location>
        <begin position="173"/>
        <end position="310"/>
    </location>
</feature>
<keyword evidence="8" id="KW-1185">Reference proteome</keyword>
<organism evidence="6 8">
    <name type="scientific">Mus musculus</name>
    <name type="common">Mouse</name>
    <dbReference type="NCBI Taxonomy" id="10090"/>
    <lineage>
        <taxon>Eukaryota</taxon>
        <taxon>Metazoa</taxon>
        <taxon>Chordata</taxon>
        <taxon>Craniata</taxon>
        <taxon>Vertebrata</taxon>
        <taxon>Euteleostomi</taxon>
        <taxon>Mammalia</taxon>
        <taxon>Eutheria</taxon>
        <taxon>Euarchontoglires</taxon>
        <taxon>Glires</taxon>
        <taxon>Rodentia</taxon>
        <taxon>Myomorpha</taxon>
        <taxon>Muroidea</taxon>
        <taxon>Muridae</taxon>
        <taxon>Murinae</taxon>
        <taxon>Mus</taxon>
        <taxon>Mus</taxon>
    </lineage>
</organism>
<sequence>MEGKGTENPCSRTLGWFHQDNDAKPWLWKFSGCFSRPEQTLPLSSQTKEYMENKKAAVELKDIPSPLHVGSKFFPAVPLPDIRSLQQPKVQLSAIPKPARNSIIDAAKIWPNIPPPSTQPAPPAIPVCNGCGTKGMEKETSLLLATSLGKTASKFGSPEVAVTGQVLETLPPIGVFWDIENCSVPSGRSATTVVQRIREKFFRGHREAEFICVCDISKENKEVIQELNNCQVTVAHINATAKNAADDKLRQSLRRFANTHTAPATVVLVSTDVNFALELSDLRHRHGFHIILVHKNQASEALLHHANQLIRFEEFISDLPPRLPLKIPCHTLLYVYNLPANKDGKSISNRLRRLSDNCGGKVLSITGCSAILRFINQDSAERAQKRMENEDVFGNRIIVSFTPKHREFFEAKSSNAIADKVKSPKKVKNTKLCLIKDTSEQSPSVKAMPGKVLQANSGSATKTTNIKSLQELCRMESKSGNRNSDHQQGHGRLAALPNSGPTASVPIVKNTGVTEPLYRSSQKKENPSSQSTVNSPVEKKKREETVFQVSYPSAFSKLIASRQVSPLLTSQSWSPR</sequence>
<dbReference type="Antibodypedia" id="3042">
    <property type="antibodies" value="31 antibodies from 13 providers"/>
</dbReference>
<dbReference type="PANTHER" id="PTHR14379:SF3">
    <property type="entry name" value="MEIOSIS REGULATOR AND MRNA STABILITY FACTOR 1"/>
    <property type="match status" value="1"/>
</dbReference>
<evidence type="ECO:0000313" key="7">
    <source>
        <dbReference type="MGI" id="MGI:2444505"/>
    </source>
</evidence>
<dbReference type="InterPro" id="IPR034189">
    <property type="entry name" value="MARF1_RRM1"/>
</dbReference>
<dbReference type="Gene3D" id="3.30.70.330">
    <property type="match status" value="1"/>
</dbReference>